<name>A0A1H2PS46_9BURK</name>
<keyword evidence="3" id="KW-1185">Reference proteome</keyword>
<evidence type="ECO:0000256" key="1">
    <source>
        <dbReference type="SAM" id="MobiDB-lite"/>
    </source>
</evidence>
<sequence length="66" mass="6784">MTNDLTQEPLDGTTPPGRPIPGGAPETEPLAPGSDISTPDADRDAAVDPRQDGRPPLPTEPANTAQ</sequence>
<dbReference type="RefSeq" id="WP_091910239.1">
    <property type="nucleotide sequence ID" value="NZ_FNLO01000009.1"/>
</dbReference>
<proteinExistence type="predicted"/>
<gene>
    <name evidence="2" type="ORF">SAMN05216551_109117</name>
</gene>
<evidence type="ECO:0000313" key="2">
    <source>
        <dbReference type="EMBL" id="SDV49765.1"/>
    </source>
</evidence>
<accession>A0A1H2PS46</accession>
<dbReference type="EMBL" id="FNLO01000009">
    <property type="protein sequence ID" value="SDV49765.1"/>
    <property type="molecule type" value="Genomic_DNA"/>
</dbReference>
<reference evidence="3" key="1">
    <citation type="submission" date="2016-09" db="EMBL/GenBank/DDBJ databases">
        <authorList>
            <person name="Varghese N."/>
            <person name="Submissions S."/>
        </authorList>
    </citation>
    <scope>NUCLEOTIDE SEQUENCE [LARGE SCALE GENOMIC DNA]</scope>
    <source>
        <strain evidence="3">JS23</strain>
    </source>
</reference>
<evidence type="ECO:0000313" key="3">
    <source>
        <dbReference type="Proteomes" id="UP000243719"/>
    </source>
</evidence>
<protein>
    <submittedName>
        <fullName evidence="2">Uncharacterized protein</fullName>
    </submittedName>
</protein>
<dbReference type="Proteomes" id="UP000243719">
    <property type="component" value="Unassembled WGS sequence"/>
</dbReference>
<dbReference type="AlphaFoldDB" id="A0A1H2PS46"/>
<organism evidence="2 3">
    <name type="scientific">Chitinasiproducens palmae</name>
    <dbReference type="NCBI Taxonomy" id="1770053"/>
    <lineage>
        <taxon>Bacteria</taxon>
        <taxon>Pseudomonadati</taxon>
        <taxon>Pseudomonadota</taxon>
        <taxon>Betaproteobacteria</taxon>
        <taxon>Burkholderiales</taxon>
        <taxon>Burkholderiaceae</taxon>
        <taxon>Chitinasiproducens</taxon>
    </lineage>
</organism>
<feature type="region of interest" description="Disordered" evidence="1">
    <location>
        <begin position="1"/>
        <end position="66"/>
    </location>
</feature>
<feature type="compositionally biased region" description="Basic and acidic residues" evidence="1">
    <location>
        <begin position="40"/>
        <end position="53"/>
    </location>
</feature>